<keyword evidence="5" id="KW-0472">Membrane</keyword>
<comment type="caution">
    <text evidence="14">The sequence shown here is derived from an EMBL/GenBank/DDBJ whole genome shotgun (WGS) entry which is preliminary data.</text>
</comment>
<dbReference type="PANTHER" id="PTHR42755:SF1">
    <property type="entry name" value="3-DEOXY-D-MANNO-OCTULOSONIC ACID TRANSFERASE, MITOCHONDRIAL-RELATED"/>
    <property type="match status" value="1"/>
</dbReference>
<comment type="subcellular location">
    <subcellularLocation>
        <location evidence="1">Cell envelope</location>
    </subcellularLocation>
    <subcellularLocation>
        <location evidence="11">Cell membrane</location>
    </subcellularLocation>
</comment>
<sequence length="433" mass="46574">MARLLYCCLLYLLAPLAWLMLARRGRRAGGRWEVLGAGRFGYYGRQQAPARTGAQWVHAVSVGETRAAQPLVQQILAAGHPVLLTHMTATGRAEGERLFAAAIASGQLQQAWIPYDFPGATRRFLAYHQPAQGILIEREIWPNLLAAARQRGLPVALASARFSGKSLRQARRFAWLIRPALRGLAPVLAQTQADAGRLTLAGARNVQVVGNLKFDQQVPARQLQAGRGWRIRLGRPVILIASTREGEDVQIAQAIAALRRAHLAAADCLFVLVPRHPQRFDSAAAVLAERELPARRRSESEEVPLPGLETAVLLGDSMGELAFFYAAADVAIVAGSFEPMGGHNLIEACLAGAPVIVGPHTFNFKDAVEDALARGACLRAGDADAAVKLAWDLVCNDARRTAMAARARQWADSHTGATARMMTALGLDAAPAA</sequence>
<dbReference type="InterPro" id="IPR007507">
    <property type="entry name" value="Glycos_transf_N"/>
</dbReference>
<dbReference type="SUPFAM" id="SSF53756">
    <property type="entry name" value="UDP-Glycosyltransferase/glycogen phosphorylase"/>
    <property type="match status" value="1"/>
</dbReference>
<dbReference type="GO" id="GO:0009245">
    <property type="term" value="P:lipid A biosynthetic process"/>
    <property type="evidence" value="ECO:0007669"/>
    <property type="project" value="TreeGrafter"/>
</dbReference>
<evidence type="ECO:0000313" key="14">
    <source>
        <dbReference type="EMBL" id="KKO73514.1"/>
    </source>
</evidence>
<feature type="site" description="Transition state stabilizer" evidence="10">
    <location>
        <position position="137"/>
    </location>
</feature>
<comment type="similarity">
    <text evidence="11">Belongs to the glycosyltransferase group 1 family.</text>
</comment>
<comment type="catalytic activity">
    <reaction evidence="8 11">
        <text>lipid IVA (E. coli) + CMP-3-deoxy-beta-D-manno-octulosonate = alpha-Kdo-(2-&gt;6)-lipid IVA (E. coli) + CMP + H(+)</text>
        <dbReference type="Rhea" id="RHEA:28066"/>
        <dbReference type="ChEBI" id="CHEBI:15378"/>
        <dbReference type="ChEBI" id="CHEBI:58603"/>
        <dbReference type="ChEBI" id="CHEBI:60364"/>
        <dbReference type="ChEBI" id="CHEBI:60377"/>
        <dbReference type="ChEBI" id="CHEBI:85987"/>
        <dbReference type="EC" id="2.4.99.12"/>
    </reaction>
</comment>
<organism evidence="14 15">
    <name type="scientific">Kerstersia gyiorum</name>
    <dbReference type="NCBI Taxonomy" id="206506"/>
    <lineage>
        <taxon>Bacteria</taxon>
        <taxon>Pseudomonadati</taxon>
        <taxon>Pseudomonadota</taxon>
        <taxon>Betaproteobacteria</taxon>
        <taxon>Burkholderiales</taxon>
        <taxon>Alcaligenaceae</taxon>
        <taxon>Kerstersia</taxon>
    </lineage>
</organism>
<dbReference type="Gene3D" id="3.40.50.2000">
    <property type="entry name" value="Glycogen Phosphorylase B"/>
    <property type="match status" value="1"/>
</dbReference>
<dbReference type="GO" id="GO:0043842">
    <property type="term" value="F:Kdo transferase activity"/>
    <property type="evidence" value="ECO:0007669"/>
    <property type="project" value="UniProtKB-EC"/>
</dbReference>
<keyword evidence="6 11" id="KW-0808">Transferase</keyword>
<evidence type="ECO:0000256" key="9">
    <source>
        <dbReference type="PIRSR" id="PIRSR639901-1"/>
    </source>
</evidence>
<comment type="function">
    <text evidence="11">Involved in lipopolysaccharide (LPS) biosynthesis. Catalyzes the transfer of 3-deoxy-D-manno-octulosonate (Kdo) residue(s) from CMP-Kdo to lipid IV(A), the tetraacyldisaccharide-1,4'-bisphosphate precursor of lipid A.</text>
</comment>
<evidence type="ECO:0000256" key="10">
    <source>
        <dbReference type="PIRSR" id="PIRSR639901-2"/>
    </source>
</evidence>
<evidence type="ECO:0000259" key="12">
    <source>
        <dbReference type="Pfam" id="PF00534"/>
    </source>
</evidence>
<dbReference type="Gene3D" id="3.40.50.11720">
    <property type="entry name" value="3-Deoxy-D-manno-octulosonic-acid transferase, N-terminal domain"/>
    <property type="match status" value="1"/>
</dbReference>
<dbReference type="InterPro" id="IPR001296">
    <property type="entry name" value="Glyco_trans_1"/>
</dbReference>
<evidence type="ECO:0000256" key="3">
    <source>
        <dbReference type="ARBA" id="ARBA00012621"/>
    </source>
</evidence>
<dbReference type="GeneID" id="99727977"/>
<evidence type="ECO:0000256" key="4">
    <source>
        <dbReference type="ARBA" id="ARBA00019077"/>
    </source>
</evidence>
<feature type="domain" description="Glycosyl transferase family 1" evidence="12">
    <location>
        <begin position="312"/>
        <end position="410"/>
    </location>
</feature>
<dbReference type="Pfam" id="PF04413">
    <property type="entry name" value="Glycos_transf_N"/>
    <property type="match status" value="1"/>
</dbReference>
<keyword evidence="15" id="KW-1185">Reference proteome</keyword>
<dbReference type="EMBL" id="LBNE01000001">
    <property type="protein sequence ID" value="KKO73514.1"/>
    <property type="molecule type" value="Genomic_DNA"/>
</dbReference>
<feature type="domain" description="3-deoxy-D-manno-octulosonic-acid transferase N-terminal" evidence="13">
    <location>
        <begin position="39"/>
        <end position="216"/>
    </location>
</feature>
<dbReference type="GO" id="GO:0009244">
    <property type="term" value="P:lipopolysaccharide core region biosynthetic process"/>
    <property type="evidence" value="ECO:0007669"/>
    <property type="project" value="UniProtKB-UniRule"/>
</dbReference>
<keyword evidence="11" id="KW-0448">Lipopolysaccharide biosynthesis</keyword>
<evidence type="ECO:0000256" key="7">
    <source>
        <dbReference type="ARBA" id="ARBA00031445"/>
    </source>
</evidence>
<evidence type="ECO:0000256" key="2">
    <source>
        <dbReference type="ARBA" id="ARBA00004713"/>
    </source>
</evidence>
<dbReference type="UniPathway" id="UPA00958"/>
<protein>
    <recommendedName>
        <fullName evidence="4 11">3-deoxy-D-manno-octulosonic acid transferase</fullName>
        <shortName evidence="11">Kdo transferase</shortName>
        <ecNumber evidence="3 11">2.4.99.12</ecNumber>
    </recommendedName>
    <alternativeName>
        <fullName evidence="7 11">Lipid IV(A) 3-deoxy-D-manno-octulosonic acid transferase</fullName>
    </alternativeName>
</protein>
<dbReference type="Proteomes" id="UP000078084">
    <property type="component" value="Unassembled WGS sequence"/>
</dbReference>
<accession>A0A171KX97</accession>
<feature type="site" description="Transition state stabilizer" evidence="10">
    <location>
        <position position="213"/>
    </location>
</feature>
<dbReference type="Pfam" id="PF00534">
    <property type="entry name" value="Glycos_transf_1"/>
    <property type="match status" value="1"/>
</dbReference>
<dbReference type="PATRIC" id="fig|206506.3.peg.793"/>
<gene>
    <name evidence="14" type="ORF">AAV32_03625</name>
</gene>
<evidence type="ECO:0000256" key="8">
    <source>
        <dbReference type="ARBA" id="ARBA00049183"/>
    </source>
</evidence>
<evidence type="ECO:0000259" key="13">
    <source>
        <dbReference type="Pfam" id="PF04413"/>
    </source>
</evidence>
<evidence type="ECO:0000256" key="11">
    <source>
        <dbReference type="RuleBase" id="RU365103"/>
    </source>
</evidence>
<dbReference type="GO" id="GO:0030313">
    <property type="term" value="C:cell envelope"/>
    <property type="evidence" value="ECO:0007669"/>
    <property type="project" value="UniProtKB-SubCell"/>
</dbReference>
<dbReference type="RefSeq" id="WP_068367857.1">
    <property type="nucleotide sequence ID" value="NZ_CP033936.1"/>
</dbReference>
<dbReference type="InterPro" id="IPR039901">
    <property type="entry name" value="Kdotransferase"/>
</dbReference>
<dbReference type="AlphaFoldDB" id="A0A171KX97"/>
<reference evidence="14 15" key="1">
    <citation type="submission" date="2015-04" db="EMBL/GenBank/DDBJ databases">
        <title>Genome sequence of Kerstersia gyiorum CG1.</title>
        <authorList>
            <person name="Greninger A.L."/>
            <person name="Kozyreva V."/>
            <person name="Chaturvedi V."/>
        </authorList>
    </citation>
    <scope>NUCLEOTIDE SEQUENCE [LARGE SCALE GENOMIC DNA]</scope>
    <source>
        <strain evidence="14 15">CG1</strain>
    </source>
</reference>
<evidence type="ECO:0000256" key="6">
    <source>
        <dbReference type="ARBA" id="ARBA00022679"/>
    </source>
</evidence>
<evidence type="ECO:0000313" key="15">
    <source>
        <dbReference type="Proteomes" id="UP000078084"/>
    </source>
</evidence>
<feature type="active site" description="Proton acceptor" evidence="9">
    <location>
        <position position="64"/>
    </location>
</feature>
<proteinExistence type="inferred from homology"/>
<comment type="pathway">
    <text evidence="2 11">Bacterial outer membrane biogenesis; LPS core biosynthesis.</text>
</comment>
<keyword evidence="5" id="KW-0997">Cell inner membrane</keyword>
<keyword evidence="11" id="KW-1003">Cell membrane</keyword>
<dbReference type="PANTHER" id="PTHR42755">
    <property type="entry name" value="3-DEOXY-MANNO-OCTULOSONATE CYTIDYLYLTRANSFERASE"/>
    <property type="match status" value="1"/>
</dbReference>
<name>A0A171KX97_9BURK</name>
<dbReference type="GO" id="GO:0005886">
    <property type="term" value="C:plasma membrane"/>
    <property type="evidence" value="ECO:0007669"/>
    <property type="project" value="UniProtKB-SubCell"/>
</dbReference>
<evidence type="ECO:0000256" key="1">
    <source>
        <dbReference type="ARBA" id="ARBA00004196"/>
    </source>
</evidence>
<dbReference type="STRING" id="206506.AAV32_03625"/>
<dbReference type="InterPro" id="IPR038107">
    <property type="entry name" value="Glycos_transf_N_sf"/>
</dbReference>
<dbReference type="EC" id="2.4.99.12" evidence="3 11"/>
<evidence type="ECO:0000256" key="5">
    <source>
        <dbReference type="ARBA" id="ARBA00022519"/>
    </source>
</evidence>